<feature type="transmembrane region" description="Helical" evidence="1">
    <location>
        <begin position="47"/>
        <end position="70"/>
    </location>
</feature>
<keyword evidence="1" id="KW-1133">Transmembrane helix</keyword>
<dbReference type="RefSeq" id="WP_096803724.1">
    <property type="nucleotide sequence ID" value="NZ_CP023563.1"/>
</dbReference>
<keyword evidence="1" id="KW-0472">Membrane</keyword>
<dbReference type="AlphaFoldDB" id="A0A291GRP3"/>
<feature type="transmembrane region" description="Helical" evidence="1">
    <location>
        <begin position="20"/>
        <end position="41"/>
    </location>
</feature>
<gene>
    <name evidence="2" type="ORF">CFK38_14575</name>
</gene>
<evidence type="ECO:0000256" key="1">
    <source>
        <dbReference type="SAM" id="Phobius"/>
    </source>
</evidence>
<dbReference type="Proteomes" id="UP000218165">
    <property type="component" value="Chromosome"/>
</dbReference>
<evidence type="ECO:0000313" key="3">
    <source>
        <dbReference type="Proteomes" id="UP000218165"/>
    </source>
</evidence>
<dbReference type="EMBL" id="CP023563">
    <property type="protein sequence ID" value="ATG52614.1"/>
    <property type="molecule type" value="Genomic_DNA"/>
</dbReference>
<protein>
    <submittedName>
        <fullName evidence="2">Uncharacterized protein</fullName>
    </submittedName>
</protein>
<dbReference type="KEGG" id="brz:CFK38_14575"/>
<name>A0A291GRP3_9MICO</name>
<keyword evidence="1" id="KW-0812">Transmembrane</keyword>
<keyword evidence="3" id="KW-1185">Reference proteome</keyword>
<proteinExistence type="predicted"/>
<organism evidence="2 3">
    <name type="scientific">Brachybacterium vulturis</name>
    <dbReference type="NCBI Taxonomy" id="2017484"/>
    <lineage>
        <taxon>Bacteria</taxon>
        <taxon>Bacillati</taxon>
        <taxon>Actinomycetota</taxon>
        <taxon>Actinomycetes</taxon>
        <taxon>Micrococcales</taxon>
        <taxon>Dermabacteraceae</taxon>
        <taxon>Brachybacterium</taxon>
    </lineage>
</organism>
<accession>A0A291GRP3</accession>
<evidence type="ECO:0000313" key="2">
    <source>
        <dbReference type="EMBL" id="ATG52614.1"/>
    </source>
</evidence>
<reference evidence="3" key="1">
    <citation type="submission" date="2017-09" db="EMBL/GenBank/DDBJ databases">
        <title>Brachybacterium sp. VM2412.</title>
        <authorList>
            <person name="Tak E.J."/>
            <person name="Bae J.-W."/>
        </authorList>
    </citation>
    <scope>NUCLEOTIDE SEQUENCE [LARGE SCALE GENOMIC DNA]</scope>
    <source>
        <strain evidence="3">VM2412</strain>
    </source>
</reference>
<sequence length="74" mass="7594">MATTHPQRSVTRLRRAKPAVGRPVLFSLLLAAAALGMLLLLVTGPSIGLPFAVGSAAALIVLVALAWIVAGPRL</sequence>